<keyword evidence="3" id="KW-0479">Metal-binding</keyword>
<reference evidence="7 8" key="1">
    <citation type="submission" date="2016-02" db="EMBL/GenBank/DDBJ databases">
        <authorList>
            <consortium name="Pathogen Informatics"/>
        </authorList>
    </citation>
    <scope>NUCLEOTIDE SEQUENCE [LARGE SCALE GENOMIC DNA]</scope>
    <source>
        <strain evidence="7 8">RC20</strain>
    </source>
</reference>
<evidence type="ECO:0000313" key="7">
    <source>
        <dbReference type="EMBL" id="CZE46312.1"/>
    </source>
</evidence>
<dbReference type="GO" id="GO:0051536">
    <property type="term" value="F:iron-sulfur cluster binding"/>
    <property type="evidence" value="ECO:0007669"/>
    <property type="project" value="UniProtKB-KW"/>
</dbReference>
<dbReference type="SFLD" id="SFLDG01067">
    <property type="entry name" value="SPASM/twitch_domain_containing"/>
    <property type="match status" value="1"/>
</dbReference>
<dbReference type="Proteomes" id="UP000069632">
    <property type="component" value="Unassembled WGS sequence"/>
</dbReference>
<dbReference type="OrthoDB" id="9782387at2"/>
<dbReference type="InterPro" id="IPR013785">
    <property type="entry name" value="Aldolase_TIM"/>
</dbReference>
<dbReference type="RefSeq" id="WP_075494270.1">
    <property type="nucleotide sequence ID" value="NZ_CP053844.1"/>
</dbReference>
<proteinExistence type="predicted"/>
<dbReference type="EC" id="1.97.1.4" evidence="7"/>
<keyword evidence="5" id="KW-0411">Iron-sulfur</keyword>
<dbReference type="Pfam" id="PF04055">
    <property type="entry name" value="Radical_SAM"/>
    <property type="match status" value="1"/>
</dbReference>
<dbReference type="NCBIfam" id="TIGR02495">
    <property type="entry name" value="NrdG2"/>
    <property type="match status" value="1"/>
</dbReference>
<evidence type="ECO:0000313" key="8">
    <source>
        <dbReference type="Proteomes" id="UP000069632"/>
    </source>
</evidence>
<keyword evidence="2" id="KW-0949">S-adenosyl-L-methionine</keyword>
<comment type="cofactor">
    <cofactor evidence="1">
        <name>[4Fe-4S] cluster</name>
        <dbReference type="ChEBI" id="CHEBI:49883"/>
    </cofactor>
</comment>
<keyword evidence="4" id="KW-0408">Iron</keyword>
<dbReference type="InterPro" id="IPR012840">
    <property type="entry name" value="NrdG2"/>
</dbReference>
<dbReference type="InterPro" id="IPR007197">
    <property type="entry name" value="rSAM"/>
</dbReference>
<dbReference type="PROSITE" id="PS51918">
    <property type="entry name" value="RADICAL_SAM"/>
    <property type="match status" value="1"/>
</dbReference>
<accession>A0A128EQ38</accession>
<evidence type="ECO:0000256" key="4">
    <source>
        <dbReference type="ARBA" id="ARBA00023004"/>
    </source>
</evidence>
<dbReference type="InterPro" id="IPR058240">
    <property type="entry name" value="rSAM_sf"/>
</dbReference>
<dbReference type="SFLD" id="SFLDS00029">
    <property type="entry name" value="Radical_SAM"/>
    <property type="match status" value="1"/>
</dbReference>
<dbReference type="GO" id="GO:0043365">
    <property type="term" value="F:[formate-C-acetyltransferase]-activating enzyme activity"/>
    <property type="evidence" value="ECO:0007669"/>
    <property type="project" value="UniProtKB-EC"/>
</dbReference>
<protein>
    <submittedName>
        <fullName evidence="7">Anaerobic ribonucleoside-triphosphate reductase activating protein</fullName>
        <ecNumber evidence="7">1.97.-.-</ecNumber>
        <ecNumber evidence="7">1.97.1.4</ecNumber>
    </submittedName>
</protein>
<feature type="domain" description="Radical SAM core" evidence="6">
    <location>
        <begin position="14"/>
        <end position="224"/>
    </location>
</feature>
<dbReference type="AlphaFoldDB" id="A0A128EQ38"/>
<dbReference type="InterPro" id="IPR050377">
    <property type="entry name" value="Radical_SAM_PqqE_MftC-like"/>
</dbReference>
<dbReference type="GO" id="GO:0046872">
    <property type="term" value="F:metal ion binding"/>
    <property type="evidence" value="ECO:0007669"/>
    <property type="project" value="UniProtKB-KW"/>
</dbReference>
<organism evidence="7 8">
    <name type="scientific">Campylobacter geochelonis</name>
    <dbReference type="NCBI Taxonomy" id="1780362"/>
    <lineage>
        <taxon>Bacteria</taxon>
        <taxon>Pseudomonadati</taxon>
        <taxon>Campylobacterota</taxon>
        <taxon>Epsilonproteobacteria</taxon>
        <taxon>Campylobacterales</taxon>
        <taxon>Campylobacteraceae</taxon>
        <taxon>Campylobacter</taxon>
    </lineage>
</organism>
<dbReference type="PANTHER" id="PTHR11228:SF27">
    <property type="entry name" value="GLYCYL-RADICAL ENZYME ACTIVATING ENZYME MJ1227-RELATED"/>
    <property type="match status" value="1"/>
</dbReference>
<evidence type="ECO:0000256" key="2">
    <source>
        <dbReference type="ARBA" id="ARBA00022691"/>
    </source>
</evidence>
<evidence type="ECO:0000256" key="3">
    <source>
        <dbReference type="ARBA" id="ARBA00022723"/>
    </source>
</evidence>
<keyword evidence="8" id="KW-1185">Reference proteome</keyword>
<name>A0A128EQ38_9BACT</name>
<dbReference type="PANTHER" id="PTHR11228">
    <property type="entry name" value="RADICAL SAM DOMAIN PROTEIN"/>
    <property type="match status" value="1"/>
</dbReference>
<evidence type="ECO:0000256" key="5">
    <source>
        <dbReference type="ARBA" id="ARBA00023014"/>
    </source>
</evidence>
<dbReference type="CDD" id="cd01335">
    <property type="entry name" value="Radical_SAM"/>
    <property type="match status" value="1"/>
</dbReference>
<evidence type="ECO:0000259" key="6">
    <source>
        <dbReference type="PROSITE" id="PS51918"/>
    </source>
</evidence>
<dbReference type="SUPFAM" id="SSF102114">
    <property type="entry name" value="Radical SAM enzymes"/>
    <property type="match status" value="1"/>
</dbReference>
<keyword evidence="7" id="KW-0560">Oxidoreductase</keyword>
<sequence length="224" mass="25616">MKPIYSITPFTTLDFKDKLACIAWFGGCNMRCLYCYNTNIVNSEGNISKDEFKEFLKSRVGKLDGVVFSGGECTLSKEFLELAKMVKELGFLLKVDTNGSNLNVLKDAIGLNLVDFIALDFKALKENYLFITNSNLYDKFIKTLKYLIKIDFKFEVRTTVHADILDENDVKKMANLLQNLGYKGTYCIQNFLSTGDNFGCLQKPIKDFDYNKINADIKIELRNF</sequence>
<dbReference type="SFLD" id="SFLDG01094">
    <property type="entry name" value="Uncharacterised_Radical_SAM_Su"/>
    <property type="match status" value="1"/>
</dbReference>
<gene>
    <name evidence="7" type="primary">pflA</name>
    <name evidence="7" type="ORF">ERS672216_00301</name>
</gene>
<dbReference type="EC" id="1.97.-.-" evidence="7"/>
<dbReference type="Gene3D" id="3.20.20.70">
    <property type="entry name" value="Aldolase class I"/>
    <property type="match status" value="1"/>
</dbReference>
<dbReference type="EMBL" id="FIZP01000001">
    <property type="protein sequence ID" value="CZE46312.1"/>
    <property type="molecule type" value="Genomic_DNA"/>
</dbReference>
<evidence type="ECO:0000256" key="1">
    <source>
        <dbReference type="ARBA" id="ARBA00001966"/>
    </source>
</evidence>